<dbReference type="Proteomes" id="UP000805193">
    <property type="component" value="Unassembled WGS sequence"/>
</dbReference>
<organism evidence="1 2">
    <name type="scientific">Ixodes persulcatus</name>
    <name type="common">Taiga tick</name>
    <dbReference type="NCBI Taxonomy" id="34615"/>
    <lineage>
        <taxon>Eukaryota</taxon>
        <taxon>Metazoa</taxon>
        <taxon>Ecdysozoa</taxon>
        <taxon>Arthropoda</taxon>
        <taxon>Chelicerata</taxon>
        <taxon>Arachnida</taxon>
        <taxon>Acari</taxon>
        <taxon>Parasitiformes</taxon>
        <taxon>Ixodida</taxon>
        <taxon>Ixodoidea</taxon>
        <taxon>Ixodidae</taxon>
        <taxon>Ixodinae</taxon>
        <taxon>Ixodes</taxon>
    </lineage>
</organism>
<reference evidence="1 2" key="1">
    <citation type="journal article" date="2020" name="Cell">
        <title>Large-Scale Comparative Analyses of Tick Genomes Elucidate Their Genetic Diversity and Vector Capacities.</title>
        <authorList>
            <consortium name="Tick Genome and Microbiome Consortium (TIGMIC)"/>
            <person name="Jia N."/>
            <person name="Wang J."/>
            <person name="Shi W."/>
            <person name="Du L."/>
            <person name="Sun Y."/>
            <person name="Zhan W."/>
            <person name="Jiang J.F."/>
            <person name="Wang Q."/>
            <person name="Zhang B."/>
            <person name="Ji P."/>
            <person name="Bell-Sakyi L."/>
            <person name="Cui X.M."/>
            <person name="Yuan T.T."/>
            <person name="Jiang B.G."/>
            <person name="Yang W.F."/>
            <person name="Lam T.T."/>
            <person name="Chang Q.C."/>
            <person name="Ding S.J."/>
            <person name="Wang X.J."/>
            <person name="Zhu J.G."/>
            <person name="Ruan X.D."/>
            <person name="Zhao L."/>
            <person name="Wei J.T."/>
            <person name="Ye R.Z."/>
            <person name="Que T.C."/>
            <person name="Du C.H."/>
            <person name="Zhou Y.H."/>
            <person name="Cheng J.X."/>
            <person name="Dai P.F."/>
            <person name="Guo W.B."/>
            <person name="Han X.H."/>
            <person name="Huang E.J."/>
            <person name="Li L.F."/>
            <person name="Wei W."/>
            <person name="Gao Y.C."/>
            <person name="Liu J.Z."/>
            <person name="Shao H.Z."/>
            <person name="Wang X."/>
            <person name="Wang C.C."/>
            <person name="Yang T.C."/>
            <person name="Huo Q.B."/>
            <person name="Li W."/>
            <person name="Chen H.Y."/>
            <person name="Chen S.E."/>
            <person name="Zhou L.G."/>
            <person name="Ni X.B."/>
            <person name="Tian J.H."/>
            <person name="Sheng Y."/>
            <person name="Liu T."/>
            <person name="Pan Y.S."/>
            <person name="Xia L.Y."/>
            <person name="Li J."/>
            <person name="Zhao F."/>
            <person name="Cao W.C."/>
        </authorList>
    </citation>
    <scope>NUCLEOTIDE SEQUENCE [LARGE SCALE GENOMIC DNA]</scope>
    <source>
        <strain evidence="1">Iper-2018</strain>
    </source>
</reference>
<comment type="caution">
    <text evidence="1">The sequence shown here is derived from an EMBL/GenBank/DDBJ whole genome shotgun (WGS) entry which is preliminary data.</text>
</comment>
<keyword evidence="2" id="KW-1185">Reference proteome</keyword>
<name>A0AC60NRX4_IXOPE</name>
<accession>A0AC60NRX4</accession>
<evidence type="ECO:0000313" key="1">
    <source>
        <dbReference type="EMBL" id="KAG0409857.1"/>
    </source>
</evidence>
<evidence type="ECO:0000313" key="2">
    <source>
        <dbReference type="Proteomes" id="UP000805193"/>
    </source>
</evidence>
<dbReference type="EMBL" id="JABSTQ010011584">
    <property type="protein sequence ID" value="KAG0409857.1"/>
    <property type="molecule type" value="Genomic_DNA"/>
</dbReference>
<protein>
    <submittedName>
        <fullName evidence="1">Uncharacterized protein</fullName>
    </submittedName>
</protein>
<gene>
    <name evidence="1" type="ORF">HPB47_013026</name>
</gene>
<proteinExistence type="predicted"/>
<sequence>MKGDSATFASSRSSSSEGRTRPEMEFTVTKLYYIPYIGVVSGLVGIITSYVIAVARGDVKPWLPYISDAGGDSPQSSIFSFSMIVVSFCFLVGVTLCHLILLKRNIHGNMLVKWLNRLLLIAGVTTSSGMIILAVNPVGHLNRDGSWALTVFLPHMVGAVVMFTSGIGLMIILATCTTILDYPDWKQRNFFVRCAAAVIGLVSGFLTIGYCPVGEMDKLKPLPDRARDYPPGAIVSAICEWIVVLTFLAFSLSFAAEFRKFKLCLRLEYRDVDGGAAPLPVKPDASPEKPGARD</sequence>